<dbReference type="Proteomes" id="UP001578633">
    <property type="component" value="Chromosome 9"/>
</dbReference>
<dbReference type="InterPro" id="IPR017230">
    <property type="entry name" value="Mrs6"/>
</dbReference>
<dbReference type="GeneID" id="96089565"/>
<keyword evidence="4" id="KW-1185">Reference proteome</keyword>
<accession>A0ABR3U8B9</accession>
<dbReference type="Gene3D" id="3.30.519.10">
    <property type="entry name" value="Guanine Nucleotide Dissociation Inhibitor, domain 2"/>
    <property type="match status" value="1"/>
</dbReference>
<dbReference type="InterPro" id="IPR036188">
    <property type="entry name" value="FAD/NAD-bd_sf"/>
</dbReference>
<protein>
    <recommendedName>
        <fullName evidence="2">Rab proteins geranylgeranyltransferase</fullName>
    </recommendedName>
</protein>
<proteinExistence type="inferred from homology"/>
<evidence type="ECO:0000256" key="2">
    <source>
        <dbReference type="PIRNR" id="PIRNR037514"/>
    </source>
</evidence>
<dbReference type="PRINTS" id="PR00891">
    <property type="entry name" value="RABGDIREP"/>
</dbReference>
<gene>
    <name evidence="3" type="ORF">ACET3X_009243</name>
</gene>
<dbReference type="SUPFAM" id="SSF51905">
    <property type="entry name" value="FAD/NAD(P)-binding domain"/>
    <property type="match status" value="1"/>
</dbReference>
<sequence>MALPPSPSISISSNSSNMETLDNTEWDVLIVGTGLQQSLLALALSRSDKKILHVDENDFYGGAEAAFSLQEAEEWAQRMKDGTANAVFSDVTITKPEVADAAPALSFLRVYSLSLSPQVIYARSSLLGYLVSSRVYRQLEFLAVGTWWVYSADAQSESSSSHARLLKVPNGREDVFQDHNLDFKAKRALMKFLRFISEYEEQTEVWEEHRQQPFSSFLAEQFKVPASLQGPLMALTLSPAGPDRTTTEYALPRIARHLRSIGVFGPGFGAVIPKWGGLSEISQVSCRACAVGGGVYVLGKGIAPPTEGTAETTENGTKLRLKDGEVVTAKWVIGGNSSTASEDTYCRSMTIVSSSLSHLFPPIAEEAPAPAAAVVVFPSGALTLDSQAEELPPVHVFVHSSDTGECPSGQCVLYASTSMDNRRGFALLRQAIESLLSAQDTTPLPTILWSVEYQQRASSGSEMLPFDGDHVVRFPPPSMDLAFEDAVLENVKEVWQKIVGNDAGEFLVFQDREAYDDDE</sequence>
<comment type="caution">
    <text evidence="3">The sequence shown here is derived from an EMBL/GenBank/DDBJ whole genome shotgun (WGS) entry which is preliminary data.</text>
</comment>
<evidence type="ECO:0000256" key="1">
    <source>
        <dbReference type="ARBA" id="ARBA00005593"/>
    </source>
</evidence>
<dbReference type="PIRSF" id="PIRSF037514">
    <property type="entry name" value="Rab_ger_ger_transf_A_fun"/>
    <property type="match status" value="1"/>
</dbReference>
<comment type="similarity">
    <text evidence="1 2">Belongs to the Rab GDI family.</text>
</comment>
<dbReference type="Gene3D" id="3.50.50.60">
    <property type="entry name" value="FAD/NAD(P)-binding domain"/>
    <property type="match status" value="1"/>
</dbReference>
<dbReference type="EMBL" id="JBHGVX010000009">
    <property type="protein sequence ID" value="KAL1792736.1"/>
    <property type="molecule type" value="Genomic_DNA"/>
</dbReference>
<dbReference type="PANTHER" id="PTHR11787">
    <property type="entry name" value="RAB GDP-DISSOCIATION INHIBITOR"/>
    <property type="match status" value="1"/>
</dbReference>
<dbReference type="PANTHER" id="PTHR11787:SF4">
    <property type="entry name" value="CHM, RAB ESCORT PROTEIN 1"/>
    <property type="match status" value="1"/>
</dbReference>
<dbReference type="Pfam" id="PF00996">
    <property type="entry name" value="GDI"/>
    <property type="match status" value="1"/>
</dbReference>
<dbReference type="PRINTS" id="PR00894">
    <property type="entry name" value="YEASTMRS6P"/>
</dbReference>
<evidence type="ECO:0000313" key="4">
    <source>
        <dbReference type="Proteomes" id="UP001578633"/>
    </source>
</evidence>
<evidence type="ECO:0000313" key="3">
    <source>
        <dbReference type="EMBL" id="KAL1792736.1"/>
    </source>
</evidence>
<dbReference type="RefSeq" id="XP_069303320.1">
    <property type="nucleotide sequence ID" value="XM_069455416.1"/>
</dbReference>
<name>A0ABR3U8B9_9PLEO</name>
<organism evidence="3 4">
    <name type="scientific">Alternaria dauci</name>
    <dbReference type="NCBI Taxonomy" id="48095"/>
    <lineage>
        <taxon>Eukaryota</taxon>
        <taxon>Fungi</taxon>
        <taxon>Dikarya</taxon>
        <taxon>Ascomycota</taxon>
        <taxon>Pezizomycotina</taxon>
        <taxon>Dothideomycetes</taxon>
        <taxon>Pleosporomycetidae</taxon>
        <taxon>Pleosporales</taxon>
        <taxon>Pleosporineae</taxon>
        <taxon>Pleosporaceae</taxon>
        <taxon>Alternaria</taxon>
        <taxon>Alternaria sect. Porri</taxon>
    </lineage>
</organism>
<reference evidence="3 4" key="1">
    <citation type="submission" date="2024-09" db="EMBL/GenBank/DDBJ databases">
        <title>T2T genomes of carrot and Alternaria dauci and their utility for understanding host-pathogen interaction during carrot leaf blight disease.</title>
        <authorList>
            <person name="Liu W."/>
            <person name="Xu S."/>
            <person name="Ou C."/>
            <person name="Liu X."/>
            <person name="Zhuang F."/>
            <person name="Deng X.W."/>
        </authorList>
    </citation>
    <scope>NUCLEOTIDE SEQUENCE [LARGE SCALE GENOMIC DNA]</scope>
    <source>
        <strain evidence="3 4">A2016</strain>
    </source>
</reference>
<dbReference type="Gene3D" id="1.10.405.10">
    <property type="entry name" value="Guanine Nucleotide Dissociation Inhibitor, domain 1"/>
    <property type="match status" value="1"/>
</dbReference>
<dbReference type="InterPro" id="IPR018203">
    <property type="entry name" value="GDP_dissociation_inhibitor"/>
</dbReference>
<dbReference type="SUPFAM" id="SSF54373">
    <property type="entry name" value="FAD-linked reductases, C-terminal domain"/>
    <property type="match status" value="1"/>
</dbReference>